<dbReference type="OrthoDB" id="3232941at2759"/>
<dbReference type="InterPro" id="IPR041078">
    <property type="entry name" value="Plavaka"/>
</dbReference>
<dbReference type="STRING" id="68775.A0A5C3LW93"/>
<keyword evidence="2" id="KW-1185">Reference proteome</keyword>
<evidence type="ECO:0000313" key="1">
    <source>
        <dbReference type="EMBL" id="TFK36178.1"/>
    </source>
</evidence>
<dbReference type="Pfam" id="PF18759">
    <property type="entry name" value="Plavaka"/>
    <property type="match status" value="1"/>
</dbReference>
<organism evidence="1 2">
    <name type="scientific">Crucibulum laeve</name>
    <dbReference type="NCBI Taxonomy" id="68775"/>
    <lineage>
        <taxon>Eukaryota</taxon>
        <taxon>Fungi</taxon>
        <taxon>Dikarya</taxon>
        <taxon>Basidiomycota</taxon>
        <taxon>Agaricomycotina</taxon>
        <taxon>Agaricomycetes</taxon>
        <taxon>Agaricomycetidae</taxon>
        <taxon>Agaricales</taxon>
        <taxon>Agaricineae</taxon>
        <taxon>Nidulariaceae</taxon>
        <taxon>Crucibulum</taxon>
    </lineage>
</organism>
<evidence type="ECO:0000313" key="2">
    <source>
        <dbReference type="Proteomes" id="UP000308652"/>
    </source>
</evidence>
<protein>
    <submittedName>
        <fullName evidence="1">Uncharacterized protein</fullName>
    </submittedName>
</protein>
<sequence length="235" mass="26707">MQTLASLPFCNIFQGFTPNLLHQLHKGVFKDHLVKWCTELMNAKELDECFKLMTSHVGLWHFKNGISAVLQWTGAEHKAMECVFVGLLAGGVADQAVRAACAVVDFIFYASLHSHMMQSLNALAHALHDFHSYKDVFIQLEARVPAHFNIPKIHSMQHYVNLIKKFGSADGFNTESPECLHIDYAKNAYRASNKKDYTIQMTVWLQCQEAVDCFTRFLDWIKQGCYEPQLLAGPL</sequence>
<gene>
    <name evidence="1" type="ORF">BDQ12DRAFT_699704</name>
</gene>
<dbReference type="EMBL" id="ML213615">
    <property type="protein sequence ID" value="TFK36178.1"/>
    <property type="molecule type" value="Genomic_DNA"/>
</dbReference>
<reference evidence="1 2" key="1">
    <citation type="journal article" date="2019" name="Nat. Ecol. Evol.">
        <title>Megaphylogeny resolves global patterns of mushroom evolution.</title>
        <authorList>
            <person name="Varga T."/>
            <person name="Krizsan K."/>
            <person name="Foldi C."/>
            <person name="Dima B."/>
            <person name="Sanchez-Garcia M."/>
            <person name="Sanchez-Ramirez S."/>
            <person name="Szollosi G.J."/>
            <person name="Szarkandi J.G."/>
            <person name="Papp V."/>
            <person name="Albert L."/>
            <person name="Andreopoulos W."/>
            <person name="Angelini C."/>
            <person name="Antonin V."/>
            <person name="Barry K.W."/>
            <person name="Bougher N.L."/>
            <person name="Buchanan P."/>
            <person name="Buyck B."/>
            <person name="Bense V."/>
            <person name="Catcheside P."/>
            <person name="Chovatia M."/>
            <person name="Cooper J."/>
            <person name="Damon W."/>
            <person name="Desjardin D."/>
            <person name="Finy P."/>
            <person name="Geml J."/>
            <person name="Haridas S."/>
            <person name="Hughes K."/>
            <person name="Justo A."/>
            <person name="Karasinski D."/>
            <person name="Kautmanova I."/>
            <person name="Kiss B."/>
            <person name="Kocsube S."/>
            <person name="Kotiranta H."/>
            <person name="LaButti K.M."/>
            <person name="Lechner B.E."/>
            <person name="Liimatainen K."/>
            <person name="Lipzen A."/>
            <person name="Lukacs Z."/>
            <person name="Mihaltcheva S."/>
            <person name="Morgado L.N."/>
            <person name="Niskanen T."/>
            <person name="Noordeloos M.E."/>
            <person name="Ohm R.A."/>
            <person name="Ortiz-Santana B."/>
            <person name="Ovrebo C."/>
            <person name="Racz N."/>
            <person name="Riley R."/>
            <person name="Savchenko A."/>
            <person name="Shiryaev A."/>
            <person name="Soop K."/>
            <person name="Spirin V."/>
            <person name="Szebenyi C."/>
            <person name="Tomsovsky M."/>
            <person name="Tulloss R.E."/>
            <person name="Uehling J."/>
            <person name="Grigoriev I.V."/>
            <person name="Vagvolgyi C."/>
            <person name="Papp T."/>
            <person name="Martin F.M."/>
            <person name="Miettinen O."/>
            <person name="Hibbett D.S."/>
            <person name="Nagy L.G."/>
        </authorList>
    </citation>
    <scope>NUCLEOTIDE SEQUENCE [LARGE SCALE GENOMIC DNA]</scope>
    <source>
        <strain evidence="1 2">CBS 166.37</strain>
    </source>
</reference>
<dbReference type="AlphaFoldDB" id="A0A5C3LW93"/>
<proteinExistence type="predicted"/>
<name>A0A5C3LW93_9AGAR</name>
<dbReference type="Proteomes" id="UP000308652">
    <property type="component" value="Unassembled WGS sequence"/>
</dbReference>
<accession>A0A5C3LW93</accession>